<protein>
    <submittedName>
        <fullName evidence="1">Uncharacterized protein</fullName>
    </submittedName>
</protein>
<dbReference type="EMBL" id="CM047942">
    <property type="protein sequence ID" value="KAI9901528.1"/>
    <property type="molecule type" value="Genomic_DNA"/>
</dbReference>
<accession>A0ACC0V5Q0</accession>
<comment type="caution">
    <text evidence="1">The sequence shown here is derived from an EMBL/GenBank/DDBJ whole genome shotgun (WGS) entry which is preliminary data.</text>
</comment>
<organism evidence="1 2">
    <name type="scientific">Trichothecium roseum</name>
    <dbReference type="NCBI Taxonomy" id="47278"/>
    <lineage>
        <taxon>Eukaryota</taxon>
        <taxon>Fungi</taxon>
        <taxon>Dikarya</taxon>
        <taxon>Ascomycota</taxon>
        <taxon>Pezizomycotina</taxon>
        <taxon>Sordariomycetes</taxon>
        <taxon>Hypocreomycetidae</taxon>
        <taxon>Hypocreales</taxon>
        <taxon>Hypocreales incertae sedis</taxon>
        <taxon>Trichothecium</taxon>
    </lineage>
</organism>
<sequence length="366" mass="39523">MVFKVALAALAATAQLAMAKPGEAGMRLIKTSEDKPATWMTDKDIYALKGEHVGFIDITDIKDPAFVKALSTKPKDRVTHMKAAFPTELSHIEEANTLIGNSNTDGPQSNLNHLASYKSRHCQSETGTEAAAWLFEKVTEIGSANPSITVEQFEHTRFDQPSIIARIPGKNENLVIIGAHFDSTTGEATDPAPGADDNASGTVVVLESLRVLAEAGFAPENTVEFHFYAGEEIGLVGSAAVFESYASQGKNIVSYLNQDMTGYQPSGTPCIIEDYTDAGLNDYLAIIVEEYTGKAPNRDECGYGCSDHASADANGFPAAFLFEDMSDKTSPYIHTVNDTPENVQWDAIERHIKLAIGYLVEASYIA</sequence>
<proteinExistence type="predicted"/>
<gene>
    <name evidence="1" type="ORF">N3K66_003345</name>
</gene>
<evidence type="ECO:0000313" key="2">
    <source>
        <dbReference type="Proteomes" id="UP001163324"/>
    </source>
</evidence>
<reference evidence="1" key="1">
    <citation type="submission" date="2022-10" db="EMBL/GenBank/DDBJ databases">
        <title>Complete Genome of Trichothecium roseum strain YXFP-22015, a Plant Pathogen Isolated from Citrus.</title>
        <authorList>
            <person name="Wang Y."/>
            <person name="Zhu L."/>
        </authorList>
    </citation>
    <scope>NUCLEOTIDE SEQUENCE</scope>
    <source>
        <strain evidence="1">YXFP-22015</strain>
    </source>
</reference>
<dbReference type="Proteomes" id="UP001163324">
    <property type="component" value="Chromosome 3"/>
</dbReference>
<keyword evidence="2" id="KW-1185">Reference proteome</keyword>
<name>A0ACC0V5Q0_9HYPO</name>
<evidence type="ECO:0000313" key="1">
    <source>
        <dbReference type="EMBL" id="KAI9901528.1"/>
    </source>
</evidence>